<proteinExistence type="predicted"/>
<dbReference type="OrthoDB" id="9799452at2"/>
<dbReference type="PROSITE" id="PS51257">
    <property type="entry name" value="PROKAR_LIPOPROTEIN"/>
    <property type="match status" value="1"/>
</dbReference>
<keyword evidence="2" id="KW-1185">Reference proteome</keyword>
<sequence length="198" mass="23245">MVRLILIGIAFLLAGCGPRYVIKNEYIPPASAVSQTCLNNCSHIRQGCQNQCQQNYQYCLDDAYAKAKAVEVNEQRAYEMAYSRYQMDYTEYQFSLQRWQRDYYDYSRDLSHYQSQCERDKDGYACKKRDELRHYLNRLSHDRPREPWVPVRPTFEQILVNQQSFCTTNCGCELSYDNCFVGCGGQVIPHKICVENCD</sequence>
<gene>
    <name evidence="1" type="ORF">Sdiek1_2390</name>
</gene>
<name>A0A1Y0HNL3_9BACT</name>
<evidence type="ECO:0000313" key="1">
    <source>
        <dbReference type="EMBL" id="ARU49540.1"/>
    </source>
</evidence>
<dbReference type="KEGG" id="suls:Sdiek1_2390"/>
<dbReference type="RefSeq" id="WP_087439276.1">
    <property type="nucleotide sequence ID" value="NZ_CP021416.1"/>
</dbReference>
<evidence type="ECO:0008006" key="3">
    <source>
        <dbReference type="Google" id="ProtNLM"/>
    </source>
</evidence>
<dbReference type="AlphaFoldDB" id="A0A1Y0HNL3"/>
<dbReference type="EMBL" id="CP021416">
    <property type="protein sequence ID" value="ARU49540.1"/>
    <property type="molecule type" value="Genomic_DNA"/>
</dbReference>
<reference evidence="2" key="1">
    <citation type="submission" date="2017-05" db="EMBL/GenBank/DDBJ databases">
        <title>Dechlorination kinetics govern the competition between two new strains of the genus Sulfurospirillum.</title>
        <authorList>
            <person name="Buttet G.F."/>
            <person name="Murray A.M."/>
            <person name="Goris T."/>
            <person name="Burion M."/>
            <person name="Lin B."/>
            <person name="Rolle M."/>
            <person name="Maillard J."/>
        </authorList>
    </citation>
    <scope>NUCLEOTIDE SEQUENCE [LARGE SCALE GENOMIC DNA]</scope>
    <source>
        <strain evidence="2">SL2-1</strain>
    </source>
</reference>
<protein>
    <recommendedName>
        <fullName evidence="3">Lipoprotein</fullName>
    </recommendedName>
</protein>
<dbReference type="Proteomes" id="UP000196005">
    <property type="component" value="Chromosome"/>
</dbReference>
<organism evidence="1 2">
    <name type="scientific">Sulfurospirillum diekertiae</name>
    <dbReference type="NCBI Taxonomy" id="1854492"/>
    <lineage>
        <taxon>Bacteria</taxon>
        <taxon>Pseudomonadati</taxon>
        <taxon>Campylobacterota</taxon>
        <taxon>Epsilonproteobacteria</taxon>
        <taxon>Campylobacterales</taxon>
        <taxon>Sulfurospirillaceae</taxon>
        <taxon>Sulfurospirillum</taxon>
    </lineage>
</organism>
<accession>A0A1Y0HNL3</accession>
<evidence type="ECO:0000313" key="2">
    <source>
        <dbReference type="Proteomes" id="UP000196005"/>
    </source>
</evidence>